<dbReference type="EMBL" id="JAUDFV010000027">
    <property type="protein sequence ID" value="KAL2737933.1"/>
    <property type="molecule type" value="Genomic_DNA"/>
</dbReference>
<protein>
    <submittedName>
        <fullName evidence="1">Uncharacterized protein</fullName>
    </submittedName>
</protein>
<accession>A0ABD2BYS4</accession>
<keyword evidence="2" id="KW-1185">Reference proteome</keyword>
<evidence type="ECO:0000313" key="2">
    <source>
        <dbReference type="Proteomes" id="UP001607302"/>
    </source>
</evidence>
<reference evidence="1 2" key="1">
    <citation type="journal article" date="2024" name="Ann. Entomol. Soc. Am.">
        <title>Genomic analyses of the southern and eastern yellowjacket wasps (Hymenoptera: Vespidae) reveal evolutionary signatures of social life.</title>
        <authorList>
            <person name="Catto M.A."/>
            <person name="Caine P.B."/>
            <person name="Orr S.E."/>
            <person name="Hunt B.G."/>
            <person name="Goodisman M.A.D."/>
        </authorList>
    </citation>
    <scope>NUCLEOTIDE SEQUENCE [LARGE SCALE GENOMIC DNA]</scope>
    <source>
        <strain evidence="1">233</strain>
        <tissue evidence="1">Head and thorax</tissue>
    </source>
</reference>
<evidence type="ECO:0000313" key="1">
    <source>
        <dbReference type="EMBL" id="KAL2737933.1"/>
    </source>
</evidence>
<name>A0ABD2BYS4_VESSQ</name>
<dbReference type="Proteomes" id="UP001607302">
    <property type="component" value="Unassembled WGS sequence"/>
</dbReference>
<dbReference type="AlphaFoldDB" id="A0ABD2BYS4"/>
<sequence>MMRNEEIDPSIEPTDSSPVRYMSALPDFFNDTIGKSLKIEHFKPQYMMEVLGDFLGIADYNTNLASFWFLDILALQILRNNDVLDDYTRVIFISWLVGEIQLIRDNKFSREKFFEEMEVLFAVTARKIVQGEEIPHWNLIMFGDAEMKSEMEEEERKLSQEHDLSSLRNLETKMQTPIEKKSKEEIKSTEMLLDVIIRSTYDMYAGEVRYALVYTVFVEPIDIQVHSLPFSIRKPRPVRLATTDTGHPYLRFRKALKKVEGKDDKDIKSRKHATNKKTQRIDKKLEMQYPVQPSNSLSDEEFILAKRRFILPLIESNEAANIFDSY</sequence>
<proteinExistence type="predicted"/>
<gene>
    <name evidence="1" type="ORF">V1478_002019</name>
</gene>
<comment type="caution">
    <text evidence="1">The sequence shown here is derived from an EMBL/GenBank/DDBJ whole genome shotgun (WGS) entry which is preliminary data.</text>
</comment>
<organism evidence="1 2">
    <name type="scientific">Vespula squamosa</name>
    <name type="common">Southern yellow jacket</name>
    <name type="synonym">Wasp</name>
    <dbReference type="NCBI Taxonomy" id="30214"/>
    <lineage>
        <taxon>Eukaryota</taxon>
        <taxon>Metazoa</taxon>
        <taxon>Ecdysozoa</taxon>
        <taxon>Arthropoda</taxon>
        <taxon>Hexapoda</taxon>
        <taxon>Insecta</taxon>
        <taxon>Pterygota</taxon>
        <taxon>Neoptera</taxon>
        <taxon>Endopterygota</taxon>
        <taxon>Hymenoptera</taxon>
        <taxon>Apocrita</taxon>
        <taxon>Aculeata</taxon>
        <taxon>Vespoidea</taxon>
        <taxon>Vespidae</taxon>
        <taxon>Vespinae</taxon>
        <taxon>Vespula</taxon>
    </lineage>
</organism>